<evidence type="ECO:0000313" key="1">
    <source>
        <dbReference type="EMBL" id="ADF51920.1"/>
    </source>
</evidence>
<dbReference type="KEGG" id="zpr:ZPR_1585"/>
<organism evidence="1 2">
    <name type="scientific">Zunongwangia profunda (strain DSM 18752 / CCTCC AB 206139 / SM-A87)</name>
    <name type="common">Wangia profunda</name>
    <dbReference type="NCBI Taxonomy" id="655815"/>
    <lineage>
        <taxon>Bacteria</taxon>
        <taxon>Pseudomonadati</taxon>
        <taxon>Bacteroidota</taxon>
        <taxon>Flavobacteriia</taxon>
        <taxon>Flavobacteriales</taxon>
        <taxon>Flavobacteriaceae</taxon>
        <taxon>Zunongwangia</taxon>
    </lineage>
</organism>
<sequence length="101" mass="11479">MVFAIIFPAGHQLGHSLASIVTTSIEHDNRLINKKESTHIQIDNIDCQVCNFHFQNADTPSYFDYEIDLPQIAIHYIISFEDSVNLYPSPLFSLRAPPVFS</sequence>
<evidence type="ECO:0008006" key="3">
    <source>
        <dbReference type="Google" id="ProtNLM"/>
    </source>
</evidence>
<protein>
    <recommendedName>
        <fullName evidence="3">DUF2946 domain-containing protein</fullName>
    </recommendedName>
</protein>
<dbReference type="Proteomes" id="UP000001654">
    <property type="component" value="Chromosome"/>
</dbReference>
<reference evidence="1 2" key="1">
    <citation type="journal article" date="2010" name="BMC Genomics">
        <title>The complete genome of Zunongwangia profunda SM-A87 reveals its adaptation to the deep-sea environment and ecological role in sedimentary organic nitrogen degradation.</title>
        <authorList>
            <person name="Qin Q.L."/>
            <person name="Zhang X.Y."/>
            <person name="Wang X.M."/>
            <person name="Liu G.M."/>
            <person name="Chen X.L."/>
            <person name="Xie B.B."/>
            <person name="Dang H.Y."/>
            <person name="Zhou B.C."/>
            <person name="Yu J."/>
            <person name="Zhang Y.Z."/>
        </authorList>
    </citation>
    <scope>NUCLEOTIDE SEQUENCE [LARGE SCALE GENOMIC DNA]</scope>
    <source>
        <strain evidence="2">DSM 18752 / CCTCC AB 206139 / SM-A87</strain>
    </source>
</reference>
<evidence type="ECO:0000313" key="2">
    <source>
        <dbReference type="Proteomes" id="UP000001654"/>
    </source>
</evidence>
<dbReference type="HOGENOM" id="CLU_2290642_0_0_10"/>
<accession>D5BL21</accession>
<dbReference type="AlphaFoldDB" id="D5BL21"/>
<proteinExistence type="predicted"/>
<dbReference type="EMBL" id="CP001650">
    <property type="protein sequence ID" value="ADF51920.1"/>
    <property type="molecule type" value="Genomic_DNA"/>
</dbReference>
<name>D5BL21_ZUNPS</name>
<keyword evidence="2" id="KW-1185">Reference proteome</keyword>
<gene>
    <name evidence="1" type="ordered locus">ZPR_1585</name>
</gene>